<name>A0ABY4CZ81_9BACT</name>
<dbReference type="GO" id="GO:0016787">
    <property type="term" value="F:hydrolase activity"/>
    <property type="evidence" value="ECO:0007669"/>
    <property type="project" value="UniProtKB-KW"/>
</dbReference>
<dbReference type="RefSeq" id="WP_243798858.1">
    <property type="nucleotide sequence ID" value="NZ_CP094669.1"/>
</dbReference>
<accession>A0ABY4CZ81</accession>
<proteinExistence type="predicted"/>
<protein>
    <submittedName>
        <fullName evidence="2">Alpha/beta hydrolase</fullName>
    </submittedName>
</protein>
<evidence type="ECO:0000313" key="2">
    <source>
        <dbReference type="EMBL" id="UOG75057.1"/>
    </source>
</evidence>
<evidence type="ECO:0000313" key="3">
    <source>
        <dbReference type="Proteomes" id="UP000831113"/>
    </source>
</evidence>
<gene>
    <name evidence="2" type="ORF">MTX78_00295</name>
</gene>
<dbReference type="InterPro" id="IPR022742">
    <property type="entry name" value="Hydrolase_4"/>
</dbReference>
<dbReference type="SUPFAM" id="SSF53474">
    <property type="entry name" value="alpha/beta-Hydrolases"/>
    <property type="match status" value="1"/>
</dbReference>
<dbReference type="Pfam" id="PF12146">
    <property type="entry name" value="Hydrolase_4"/>
    <property type="match status" value="1"/>
</dbReference>
<feature type="domain" description="Serine aminopeptidase S33" evidence="1">
    <location>
        <begin position="71"/>
        <end position="179"/>
    </location>
</feature>
<dbReference type="Gene3D" id="3.40.50.1820">
    <property type="entry name" value="alpha/beta hydrolase"/>
    <property type="match status" value="1"/>
</dbReference>
<reference evidence="2 3" key="1">
    <citation type="submission" date="2022-03" db="EMBL/GenBank/DDBJ databases">
        <title>Hymenobactersp. isolated from the air.</title>
        <authorList>
            <person name="Won M."/>
            <person name="Kwon S.-W."/>
        </authorList>
    </citation>
    <scope>NUCLEOTIDE SEQUENCE [LARGE SCALE GENOMIC DNA]</scope>
    <source>
        <strain evidence="2 3">KACC 21982</strain>
    </source>
</reference>
<keyword evidence="3" id="KW-1185">Reference proteome</keyword>
<dbReference type="PANTHER" id="PTHR12277">
    <property type="entry name" value="ALPHA/BETA HYDROLASE DOMAIN-CONTAINING PROTEIN"/>
    <property type="match status" value="1"/>
</dbReference>
<organism evidence="2 3">
    <name type="scientific">Hymenobacter tibetensis</name>
    <dbReference type="NCBI Taxonomy" id="497967"/>
    <lineage>
        <taxon>Bacteria</taxon>
        <taxon>Pseudomonadati</taxon>
        <taxon>Bacteroidota</taxon>
        <taxon>Cytophagia</taxon>
        <taxon>Cytophagales</taxon>
        <taxon>Hymenobacteraceae</taxon>
        <taxon>Hymenobacter</taxon>
    </lineage>
</organism>
<sequence>MKLLVMLLAVGGALYFGVCVLVYFQQERLLFFPQKLAANYRFSFGTPFQERWFKTADGTRLHALLFTVPASKGLVFYLHGNAGALDSWGEEASTYTRLGYEVLLLDYRGYGKSGGQIESQAQFLQDVETVYQHLLTEYPENRVVLVGYSLGTGAAAWLAARHQPRLLLLQAPYPSLRALARQYYPWVPAFLVRYPMATYKLLPQVTSPIVIFHGDQDEVIAYQLAASLKAALKPQDHFITLPGVGHNTITNSLAYQEAIGHFLGQ</sequence>
<evidence type="ECO:0000259" key="1">
    <source>
        <dbReference type="Pfam" id="PF12146"/>
    </source>
</evidence>
<dbReference type="PANTHER" id="PTHR12277:SF81">
    <property type="entry name" value="PROTEIN ABHD13"/>
    <property type="match status" value="1"/>
</dbReference>
<dbReference type="EMBL" id="CP094669">
    <property type="protein sequence ID" value="UOG75057.1"/>
    <property type="molecule type" value="Genomic_DNA"/>
</dbReference>
<dbReference type="Proteomes" id="UP000831113">
    <property type="component" value="Chromosome"/>
</dbReference>
<dbReference type="InterPro" id="IPR029058">
    <property type="entry name" value="AB_hydrolase_fold"/>
</dbReference>
<keyword evidence="2" id="KW-0378">Hydrolase</keyword>